<name>A0A7D4QGN8_9SPHI</name>
<dbReference type="KEGG" id="mmab:HQ865_25565"/>
<evidence type="ECO:0000313" key="1">
    <source>
        <dbReference type="EMBL" id="QKJ33284.1"/>
    </source>
</evidence>
<gene>
    <name evidence="1" type="ORF">HQ865_25565</name>
</gene>
<reference evidence="1 2" key="1">
    <citation type="submission" date="2020-05" db="EMBL/GenBank/DDBJ databases">
        <title>Mucilaginibacter mali sp. nov.</title>
        <authorList>
            <person name="Kim H.S."/>
            <person name="Lee K.C."/>
            <person name="Suh M.K."/>
            <person name="Kim J.-S."/>
            <person name="Han K.-I."/>
            <person name="Eom M.K."/>
            <person name="Shin Y.K."/>
            <person name="Lee J.-S."/>
        </authorList>
    </citation>
    <scope>NUCLEOTIDE SEQUENCE [LARGE SCALE GENOMIC DNA]</scope>
    <source>
        <strain evidence="1 2">G2-14</strain>
    </source>
</reference>
<proteinExistence type="predicted"/>
<dbReference type="Pfam" id="PF03922">
    <property type="entry name" value="OmpW"/>
    <property type="match status" value="1"/>
</dbReference>
<sequence>MHCTTTFLLTGHLRSLFQRPLDQLDASANYTIFYSPDKGTTVQRIKYQDKFAFVAQVDADIDISKKVFLNIDLKKIFLNTTATADAPNLTPASDPELAPVLQNINADVKIRLWLIGIDIDRHF</sequence>
<dbReference type="AlphaFoldDB" id="A0A7D4QGN8"/>
<protein>
    <submittedName>
        <fullName evidence="1">Uncharacterized protein</fullName>
    </submittedName>
</protein>
<keyword evidence="2" id="KW-1185">Reference proteome</keyword>
<dbReference type="InterPro" id="IPR005618">
    <property type="entry name" value="OMPW"/>
</dbReference>
<dbReference type="EMBL" id="CP054139">
    <property type="protein sequence ID" value="QKJ33284.1"/>
    <property type="molecule type" value="Genomic_DNA"/>
</dbReference>
<accession>A0A7D4QGN8</accession>
<organism evidence="1 2">
    <name type="scientific">Mucilaginibacter mali</name>
    <dbReference type="NCBI Taxonomy" id="2740462"/>
    <lineage>
        <taxon>Bacteria</taxon>
        <taxon>Pseudomonadati</taxon>
        <taxon>Bacteroidota</taxon>
        <taxon>Sphingobacteriia</taxon>
        <taxon>Sphingobacteriales</taxon>
        <taxon>Sphingobacteriaceae</taxon>
        <taxon>Mucilaginibacter</taxon>
    </lineage>
</organism>
<dbReference type="GO" id="GO:0019867">
    <property type="term" value="C:outer membrane"/>
    <property type="evidence" value="ECO:0007669"/>
    <property type="project" value="InterPro"/>
</dbReference>
<evidence type="ECO:0000313" key="2">
    <source>
        <dbReference type="Proteomes" id="UP000505355"/>
    </source>
</evidence>
<dbReference type="Gene3D" id="2.40.160.20">
    <property type="match status" value="1"/>
</dbReference>
<dbReference type="Proteomes" id="UP000505355">
    <property type="component" value="Chromosome"/>
</dbReference>